<proteinExistence type="predicted"/>
<dbReference type="AlphaFoldDB" id="A0A6H1ZRP5"/>
<reference evidence="2" key="1">
    <citation type="submission" date="2020-03" db="EMBL/GenBank/DDBJ databases">
        <title>The deep terrestrial virosphere.</title>
        <authorList>
            <person name="Holmfeldt K."/>
            <person name="Nilsson E."/>
            <person name="Simone D."/>
            <person name="Lopez-Fernandez M."/>
            <person name="Wu X."/>
            <person name="de Brujin I."/>
            <person name="Lundin D."/>
            <person name="Andersson A."/>
            <person name="Bertilsson S."/>
            <person name="Dopson M."/>
        </authorList>
    </citation>
    <scope>NUCLEOTIDE SEQUENCE</scope>
    <source>
        <strain evidence="2">TM448A01627</strain>
    </source>
</reference>
<organism evidence="2">
    <name type="scientific">viral metagenome</name>
    <dbReference type="NCBI Taxonomy" id="1070528"/>
    <lineage>
        <taxon>unclassified sequences</taxon>
        <taxon>metagenomes</taxon>
        <taxon>organismal metagenomes</taxon>
    </lineage>
</organism>
<protein>
    <submittedName>
        <fullName evidence="2">Putative DNA binding, helix-turn-helix domain containing protein</fullName>
    </submittedName>
</protein>
<sequence length="207" mass="21443">MTAHNPILPAKAIDHIKGVGLDCSHAVLADFAAAGLVKSYALVRESIPVGGTPETVRDGAVPAEMWDRIIEDGKTEEAMAGGTVRLAGSDLIGGAPAVRLTGIRFSEGSLLKVLARYQATPALAPKAPPKAAAPKPADPPTAPMPAPVPLKDAIPPGAVAISVKQAMQALGIGRTKTNDLMNDGTLVRRKSGRRTLITVESVNRLLD</sequence>
<feature type="region of interest" description="Disordered" evidence="1">
    <location>
        <begin position="124"/>
        <end position="150"/>
    </location>
</feature>
<name>A0A6H1ZRP5_9ZZZZ</name>
<evidence type="ECO:0000256" key="1">
    <source>
        <dbReference type="SAM" id="MobiDB-lite"/>
    </source>
</evidence>
<dbReference type="EMBL" id="MT144178">
    <property type="protein sequence ID" value="QJA50178.1"/>
    <property type="molecule type" value="Genomic_DNA"/>
</dbReference>
<gene>
    <name evidence="2" type="ORF">TM448A01627_0013</name>
</gene>
<accession>A0A6H1ZRP5</accession>
<feature type="compositionally biased region" description="Pro residues" evidence="1">
    <location>
        <begin position="136"/>
        <end position="148"/>
    </location>
</feature>
<feature type="compositionally biased region" description="Low complexity" evidence="1">
    <location>
        <begin position="124"/>
        <end position="135"/>
    </location>
</feature>
<evidence type="ECO:0000313" key="2">
    <source>
        <dbReference type="EMBL" id="QJA50178.1"/>
    </source>
</evidence>